<dbReference type="AlphaFoldDB" id="A0A177BA99"/>
<comment type="caution">
    <text evidence="4">The sequence shown here is derived from an EMBL/GenBank/DDBJ whole genome shotgun (WGS) entry which is preliminary data.</text>
</comment>
<organism evidence="4 5">
    <name type="scientific">Intoshia linei</name>
    <dbReference type="NCBI Taxonomy" id="1819745"/>
    <lineage>
        <taxon>Eukaryota</taxon>
        <taxon>Metazoa</taxon>
        <taxon>Spiralia</taxon>
        <taxon>Lophotrochozoa</taxon>
        <taxon>Mesozoa</taxon>
        <taxon>Orthonectida</taxon>
        <taxon>Rhopaluridae</taxon>
        <taxon>Intoshia</taxon>
    </lineage>
</organism>
<dbReference type="OrthoDB" id="46529at2759"/>
<dbReference type="Gene3D" id="3.10.129.10">
    <property type="entry name" value="Hotdog Thioesterase"/>
    <property type="match status" value="1"/>
</dbReference>
<dbReference type="PANTHER" id="PTHR21660:SF1">
    <property type="entry name" value="ACYL-COENZYME A THIOESTERASE 13"/>
    <property type="match status" value="1"/>
</dbReference>
<protein>
    <recommendedName>
        <fullName evidence="3">Thioesterase domain-containing protein</fullName>
    </recommendedName>
</protein>
<evidence type="ECO:0000313" key="5">
    <source>
        <dbReference type="Proteomes" id="UP000078046"/>
    </source>
</evidence>
<gene>
    <name evidence="4" type="ORF">A3Q56_01779</name>
</gene>
<dbReference type="PANTHER" id="PTHR21660">
    <property type="entry name" value="THIOESTERASE SUPERFAMILY MEMBER-RELATED"/>
    <property type="match status" value="1"/>
</dbReference>
<dbReference type="InterPro" id="IPR006683">
    <property type="entry name" value="Thioestr_dom"/>
</dbReference>
<evidence type="ECO:0000313" key="4">
    <source>
        <dbReference type="EMBL" id="OAF70471.1"/>
    </source>
</evidence>
<dbReference type="Pfam" id="PF03061">
    <property type="entry name" value="4HBT"/>
    <property type="match status" value="1"/>
</dbReference>
<evidence type="ECO:0000256" key="2">
    <source>
        <dbReference type="ARBA" id="ARBA00022801"/>
    </source>
</evidence>
<accession>A0A177BA99</accession>
<dbReference type="NCBIfam" id="TIGR00369">
    <property type="entry name" value="unchar_dom_1"/>
    <property type="match status" value="1"/>
</dbReference>
<evidence type="ECO:0000256" key="1">
    <source>
        <dbReference type="ARBA" id="ARBA00008324"/>
    </source>
</evidence>
<proteinExistence type="inferred from homology"/>
<keyword evidence="5" id="KW-1185">Reference proteome</keyword>
<reference evidence="4 5" key="1">
    <citation type="submission" date="2016-04" db="EMBL/GenBank/DDBJ databases">
        <title>The genome of Intoshia linei affirms orthonectids as highly simplified spiralians.</title>
        <authorList>
            <person name="Mikhailov K.V."/>
            <person name="Slusarev G.S."/>
            <person name="Nikitin M.A."/>
            <person name="Logacheva M.D."/>
            <person name="Penin A."/>
            <person name="Aleoshin V."/>
            <person name="Panchin Y.V."/>
        </authorList>
    </citation>
    <scope>NUCLEOTIDE SEQUENCE [LARGE SCALE GENOMIC DNA]</scope>
    <source>
        <strain evidence="4">Intl2013</strain>
        <tissue evidence="4">Whole animal</tissue>
    </source>
</reference>
<keyword evidence="2" id="KW-0378">Hydrolase</keyword>
<dbReference type="InterPro" id="IPR039298">
    <property type="entry name" value="ACOT13"/>
</dbReference>
<dbReference type="EMBL" id="LWCA01000145">
    <property type="protein sequence ID" value="OAF70471.1"/>
    <property type="molecule type" value="Genomic_DNA"/>
</dbReference>
<dbReference type="SUPFAM" id="SSF54637">
    <property type="entry name" value="Thioesterase/thiol ester dehydrase-isomerase"/>
    <property type="match status" value="1"/>
</dbReference>
<sequence length="155" mass="17757">MFSKYILNKYKLCPINKFYSTENIERIFQDILRFNGYEKTIKNIKILKSEKGYVKSQFYVDKSHCNLNKTLYGGCSATLIDCITSLALLSNGKNNGGISMNLNLNYLRAIQMDQNIIIEGIATKVGKNVAYLKGKIYDKDNRLCLTASHIKYMQN</sequence>
<dbReference type="InterPro" id="IPR029069">
    <property type="entry name" value="HotDog_dom_sf"/>
</dbReference>
<dbReference type="InterPro" id="IPR003736">
    <property type="entry name" value="PAAI_dom"/>
</dbReference>
<dbReference type="Proteomes" id="UP000078046">
    <property type="component" value="Unassembled WGS sequence"/>
</dbReference>
<dbReference type="GO" id="GO:0047617">
    <property type="term" value="F:fatty acyl-CoA hydrolase activity"/>
    <property type="evidence" value="ECO:0007669"/>
    <property type="project" value="InterPro"/>
</dbReference>
<dbReference type="CDD" id="cd03443">
    <property type="entry name" value="PaaI_thioesterase"/>
    <property type="match status" value="1"/>
</dbReference>
<comment type="similarity">
    <text evidence="1">Belongs to the thioesterase PaaI family.</text>
</comment>
<feature type="domain" description="Thioesterase" evidence="3">
    <location>
        <begin position="69"/>
        <end position="144"/>
    </location>
</feature>
<evidence type="ECO:0000259" key="3">
    <source>
        <dbReference type="Pfam" id="PF03061"/>
    </source>
</evidence>
<name>A0A177BA99_9BILA</name>